<dbReference type="Gene3D" id="2.60.40.10">
    <property type="entry name" value="Immunoglobulins"/>
    <property type="match status" value="1"/>
</dbReference>
<evidence type="ECO:0000259" key="2">
    <source>
        <dbReference type="PROSITE" id="PS50853"/>
    </source>
</evidence>
<dbReference type="InterPro" id="IPR016187">
    <property type="entry name" value="CTDL_fold"/>
</dbReference>
<accession>A0A1F7FFV9</accession>
<feature type="signal peptide" evidence="1">
    <location>
        <begin position="1"/>
        <end position="24"/>
    </location>
</feature>
<dbReference type="InterPro" id="IPR003961">
    <property type="entry name" value="FN3_dom"/>
</dbReference>
<dbReference type="InterPro" id="IPR042095">
    <property type="entry name" value="SUMF_sf"/>
</dbReference>
<keyword evidence="1" id="KW-0732">Signal</keyword>
<dbReference type="PANTHER" id="PTHR23150:SF19">
    <property type="entry name" value="FORMYLGLYCINE-GENERATING ENZYME"/>
    <property type="match status" value="1"/>
</dbReference>
<dbReference type="PANTHER" id="PTHR23150">
    <property type="entry name" value="SULFATASE MODIFYING FACTOR 1, 2"/>
    <property type="match status" value="1"/>
</dbReference>
<dbReference type="InterPro" id="IPR005532">
    <property type="entry name" value="SUMF_dom"/>
</dbReference>
<feature type="chain" id="PRO_5009528680" description="Fibronectin type-III domain-containing protein" evidence="1">
    <location>
        <begin position="25"/>
        <end position="367"/>
    </location>
</feature>
<dbReference type="PROSITE" id="PS50853">
    <property type="entry name" value="FN3"/>
    <property type="match status" value="1"/>
</dbReference>
<dbReference type="InterPro" id="IPR051043">
    <property type="entry name" value="Sulfatase_Mod_Factor_Kinase"/>
</dbReference>
<dbReference type="Proteomes" id="UP000179243">
    <property type="component" value="Unassembled WGS sequence"/>
</dbReference>
<dbReference type="InterPro" id="IPR013783">
    <property type="entry name" value="Ig-like_fold"/>
</dbReference>
<dbReference type="Gene3D" id="3.90.1580.10">
    <property type="entry name" value="paralog of FGE (formylglycine-generating enzyme)"/>
    <property type="match status" value="1"/>
</dbReference>
<reference evidence="3 4" key="1">
    <citation type="journal article" date="2016" name="Nat. Commun.">
        <title>Thousands of microbial genomes shed light on interconnected biogeochemical processes in an aquifer system.</title>
        <authorList>
            <person name="Anantharaman K."/>
            <person name="Brown C.T."/>
            <person name="Hug L.A."/>
            <person name="Sharon I."/>
            <person name="Castelle C.J."/>
            <person name="Probst A.J."/>
            <person name="Thomas B.C."/>
            <person name="Singh A."/>
            <person name="Wilkins M.J."/>
            <person name="Karaoz U."/>
            <person name="Brodie E.L."/>
            <person name="Williams K.H."/>
            <person name="Hubbard S.S."/>
            <person name="Banfield J.F."/>
        </authorList>
    </citation>
    <scope>NUCLEOTIDE SEQUENCE [LARGE SCALE GENOMIC DNA]</scope>
</reference>
<dbReference type="SUPFAM" id="SSF49265">
    <property type="entry name" value="Fibronectin type III"/>
    <property type="match status" value="1"/>
</dbReference>
<dbReference type="Pfam" id="PF03781">
    <property type="entry name" value="FGE-sulfatase"/>
    <property type="match status" value="1"/>
</dbReference>
<organism evidence="3 4">
    <name type="scientific">Candidatus Raymondbacteria bacterium RIFOXYD12_FULL_49_13</name>
    <dbReference type="NCBI Taxonomy" id="1817890"/>
    <lineage>
        <taxon>Bacteria</taxon>
        <taxon>Raymondiibacteriota</taxon>
    </lineage>
</organism>
<dbReference type="CDD" id="cd00063">
    <property type="entry name" value="FN3"/>
    <property type="match status" value="1"/>
</dbReference>
<dbReference type="SUPFAM" id="SSF56436">
    <property type="entry name" value="C-type lectin-like"/>
    <property type="match status" value="1"/>
</dbReference>
<evidence type="ECO:0000256" key="1">
    <source>
        <dbReference type="SAM" id="SignalP"/>
    </source>
</evidence>
<evidence type="ECO:0000313" key="3">
    <source>
        <dbReference type="EMBL" id="OGK05488.1"/>
    </source>
</evidence>
<dbReference type="AlphaFoldDB" id="A0A1F7FFV9"/>
<gene>
    <name evidence="3" type="ORF">A2519_05205</name>
</gene>
<dbReference type="EMBL" id="MFYX01000055">
    <property type="protein sequence ID" value="OGK05488.1"/>
    <property type="molecule type" value="Genomic_DNA"/>
</dbReference>
<comment type="caution">
    <text evidence="3">The sequence shown here is derived from an EMBL/GenBank/DDBJ whole genome shotgun (WGS) entry which is preliminary data.</text>
</comment>
<dbReference type="GO" id="GO:0120147">
    <property type="term" value="F:formylglycine-generating oxidase activity"/>
    <property type="evidence" value="ECO:0007669"/>
    <property type="project" value="TreeGrafter"/>
</dbReference>
<evidence type="ECO:0000313" key="4">
    <source>
        <dbReference type="Proteomes" id="UP000179243"/>
    </source>
</evidence>
<name>A0A1F7FFV9_UNCRA</name>
<protein>
    <recommendedName>
        <fullName evidence="2">Fibronectin type-III domain-containing protein</fullName>
    </recommendedName>
</protein>
<dbReference type="PROSITE" id="PS51257">
    <property type="entry name" value="PROKAR_LIPOPROTEIN"/>
    <property type="match status" value="1"/>
</dbReference>
<proteinExistence type="predicted"/>
<dbReference type="InterPro" id="IPR036116">
    <property type="entry name" value="FN3_sf"/>
</dbReference>
<sequence length="367" mass="40804">MRKNSIWLLCILAFVFFSCTNNNPVDPTPVNNPPIAPICLAPSDSALNQEKSVTLTWRQAIDPDGDSVRYDVYFGTDIGQLAIIGASISDTTYAVTKLIFNTVYYWKITAKDGNSTASSPVRRFTVKSYASPGMKLIHAGSFLDKDSNTATISYDFWMDSTEITVSEFKDVMDTAPAPSYFRESSGKYPVDYITWFQMIMYCNARSRLNGLDTVYTYTSINFSSANNLVCDWTRNGLRLPTEDEWELTARGAAQMQYPTFDGTISCANANYYGCKEPPSSVEAASFMPNPSGIYDLAGNVWEWCWNIDEDTVRQYNRTDYTGAESGSNRIMKGGGYSSTSVNAGSRIGWASSKHTYGIGFRVVRLAN</sequence>
<feature type="domain" description="Fibronectin type-III" evidence="2">
    <location>
        <begin position="33"/>
        <end position="131"/>
    </location>
</feature>